<evidence type="ECO:0000256" key="1">
    <source>
        <dbReference type="SAM" id="Phobius"/>
    </source>
</evidence>
<evidence type="ECO:0000313" key="2">
    <source>
        <dbReference type="EMBL" id="CAB3404999.1"/>
    </source>
</evidence>
<feature type="transmembrane region" description="Helical" evidence="1">
    <location>
        <begin position="126"/>
        <end position="150"/>
    </location>
</feature>
<dbReference type="EMBL" id="CADEPM010000004">
    <property type="protein sequence ID" value="CAB3404999.1"/>
    <property type="molecule type" value="Genomic_DNA"/>
</dbReference>
<dbReference type="Proteomes" id="UP000494206">
    <property type="component" value="Unassembled WGS sequence"/>
</dbReference>
<feature type="transmembrane region" description="Helical" evidence="1">
    <location>
        <begin position="88"/>
        <end position="111"/>
    </location>
</feature>
<feature type="transmembrane region" description="Helical" evidence="1">
    <location>
        <begin position="207"/>
        <end position="226"/>
    </location>
</feature>
<feature type="transmembrane region" description="Helical" evidence="1">
    <location>
        <begin position="56"/>
        <end position="76"/>
    </location>
</feature>
<keyword evidence="1" id="KW-0812">Transmembrane</keyword>
<feature type="transmembrane region" description="Helical" evidence="1">
    <location>
        <begin position="17"/>
        <end position="36"/>
    </location>
</feature>
<reference evidence="2 3" key="1">
    <citation type="submission" date="2020-04" db="EMBL/GenBank/DDBJ databases">
        <authorList>
            <person name="Laetsch R D."/>
            <person name="Stevens L."/>
            <person name="Kumar S."/>
            <person name="Blaxter L. M."/>
        </authorList>
    </citation>
    <scope>NUCLEOTIDE SEQUENCE [LARGE SCALE GENOMIC DNA]</scope>
</reference>
<name>A0A8S1EME9_9PELO</name>
<proteinExistence type="predicted"/>
<protein>
    <submittedName>
        <fullName evidence="2">Uncharacterized protein</fullName>
    </submittedName>
</protein>
<gene>
    <name evidence="2" type="ORF">CBOVIS_LOCUS7252</name>
</gene>
<comment type="caution">
    <text evidence="2">The sequence shown here is derived from an EMBL/GenBank/DDBJ whole genome shotgun (WGS) entry which is preliminary data.</text>
</comment>
<dbReference type="OrthoDB" id="5861055at2759"/>
<keyword evidence="1" id="KW-0472">Membrane</keyword>
<organism evidence="2 3">
    <name type="scientific">Caenorhabditis bovis</name>
    <dbReference type="NCBI Taxonomy" id="2654633"/>
    <lineage>
        <taxon>Eukaryota</taxon>
        <taxon>Metazoa</taxon>
        <taxon>Ecdysozoa</taxon>
        <taxon>Nematoda</taxon>
        <taxon>Chromadorea</taxon>
        <taxon>Rhabditida</taxon>
        <taxon>Rhabditina</taxon>
        <taxon>Rhabditomorpha</taxon>
        <taxon>Rhabditoidea</taxon>
        <taxon>Rhabditidae</taxon>
        <taxon>Peloderinae</taxon>
        <taxon>Caenorhabditis</taxon>
    </lineage>
</organism>
<accession>A0A8S1EME9</accession>
<evidence type="ECO:0000313" key="3">
    <source>
        <dbReference type="Proteomes" id="UP000494206"/>
    </source>
</evidence>
<keyword evidence="1" id="KW-1133">Transmembrane helix</keyword>
<keyword evidence="3" id="KW-1185">Reference proteome</keyword>
<dbReference type="AlphaFoldDB" id="A0A8S1EME9"/>
<sequence length="278" mass="31812">MLDETYYRNLLRGRIRLAYLSFTMVSFLSSIGYLIWSIDWIKHTTNCGRSGIFISYFAIVATVFYAGLATIGLFLFRRPTRILSRILIGFATSSSIFVIGMILIMIISMIASFEPYCLRDKNTFDAIYIIILTGITCTIHVSLLVFAIMVRYPASSHLPTYREAISATGANRMTERKPIVLKATGTAAWKLRIYSILRYPMTRTGPAVTAAVAIYLIAFNVGMRLWKGDEHPLNRFVWRIREQEGSLNPELLYKKKIVQDYHYSRIFDAKDDPPHLGY</sequence>